<reference evidence="7 8" key="1">
    <citation type="submission" date="2017-09" db="EMBL/GenBank/DDBJ databases">
        <title>Depth-based differentiation of microbial function through sediment-hosted aquifers and enrichment of novel symbionts in the deep terrestrial subsurface.</title>
        <authorList>
            <person name="Probst A.J."/>
            <person name="Ladd B."/>
            <person name="Jarett J.K."/>
            <person name="Geller-Mcgrath D.E."/>
            <person name="Sieber C.M."/>
            <person name="Emerson J.B."/>
            <person name="Anantharaman K."/>
            <person name="Thomas B.C."/>
            <person name="Malmstrom R."/>
            <person name="Stieglmeier M."/>
            <person name="Klingl A."/>
            <person name="Woyke T."/>
            <person name="Ryan C.M."/>
            <person name="Banfield J.F."/>
        </authorList>
    </citation>
    <scope>NUCLEOTIDE SEQUENCE [LARGE SCALE GENOMIC DNA]</scope>
    <source>
        <strain evidence="7">CG11_big_fil_rev_8_21_14_0_20_39_10</strain>
    </source>
</reference>
<keyword evidence="6" id="KW-0961">Cell wall biogenesis/degradation</keyword>
<dbReference type="SUPFAM" id="SSF55729">
    <property type="entry name" value="Acyl-CoA N-acyltransferases (Nat)"/>
    <property type="match status" value="2"/>
</dbReference>
<keyword evidence="4" id="KW-0573">Peptidoglycan synthesis</keyword>
<comment type="similarity">
    <text evidence="1">Belongs to the FemABX family.</text>
</comment>
<dbReference type="EMBL" id="PCWW01000046">
    <property type="protein sequence ID" value="PIR13284.1"/>
    <property type="molecule type" value="Genomic_DNA"/>
</dbReference>
<evidence type="ECO:0000313" key="7">
    <source>
        <dbReference type="EMBL" id="PIR13284.1"/>
    </source>
</evidence>
<dbReference type="Gene3D" id="3.40.630.30">
    <property type="match status" value="2"/>
</dbReference>
<dbReference type="Pfam" id="PF02388">
    <property type="entry name" value="FemAB"/>
    <property type="match status" value="1"/>
</dbReference>
<sequence length="334" mass="39201">MEYKILPEQFDSEIFNKCANHPLQSWEWGEVRKKTGLNVIRIGEFEHDILKNVFTMTLHKVPYTFFQIGYIPRSVLPTDTLLLFLNKFGKVQNLLFIKFEPDVILNDSAQSKIKQLTTRCQLQTSPHPLFPTWTQVLDLTPDEDTLLGNMKSKTRYNIRYAMRKGVIVREQSDGHGFEVFANLYFKTTNRQKYRGHNRAYHQTVWHGLKNNYAKILIAYHNEVPLAAYELFIFKDHLYYPYGGSSTTHRDLMGSNLLMWEAVKHGKKWGAKTFDMWGSLPQDYDDRNAKWSGFTRFKEGYGTQFVQLVGSYDLVINPILYPIYNIVYAIRNRLI</sequence>
<dbReference type="GO" id="GO:0071555">
    <property type="term" value="P:cell wall organization"/>
    <property type="evidence" value="ECO:0007669"/>
    <property type="project" value="UniProtKB-KW"/>
</dbReference>
<evidence type="ECO:0000256" key="5">
    <source>
        <dbReference type="ARBA" id="ARBA00023315"/>
    </source>
</evidence>
<keyword evidence="5" id="KW-0012">Acyltransferase</keyword>
<evidence type="ECO:0000313" key="8">
    <source>
        <dbReference type="Proteomes" id="UP000230869"/>
    </source>
</evidence>
<proteinExistence type="inferred from homology"/>
<evidence type="ECO:0000256" key="6">
    <source>
        <dbReference type="ARBA" id="ARBA00023316"/>
    </source>
</evidence>
<evidence type="ECO:0000256" key="2">
    <source>
        <dbReference type="ARBA" id="ARBA00022679"/>
    </source>
</evidence>
<keyword evidence="2" id="KW-0808">Transferase</keyword>
<dbReference type="PANTHER" id="PTHR36174">
    <property type="entry name" value="LIPID II:GLYCINE GLYCYLTRANSFERASE"/>
    <property type="match status" value="1"/>
</dbReference>
<dbReference type="InterPro" id="IPR003447">
    <property type="entry name" value="FEMABX"/>
</dbReference>
<evidence type="ECO:0000256" key="3">
    <source>
        <dbReference type="ARBA" id="ARBA00022960"/>
    </source>
</evidence>
<evidence type="ECO:0008006" key="9">
    <source>
        <dbReference type="Google" id="ProtNLM"/>
    </source>
</evidence>
<dbReference type="InterPro" id="IPR050644">
    <property type="entry name" value="PG_Glycine_Bridge_Synth"/>
</dbReference>
<accession>A0A2M6K8V1</accession>
<comment type="caution">
    <text evidence="7">The sequence shown here is derived from an EMBL/GenBank/DDBJ whole genome shotgun (WGS) entry which is preliminary data.</text>
</comment>
<organism evidence="7 8">
    <name type="scientific">Candidatus Falkowbacteria bacterium CG11_big_fil_rev_8_21_14_0_20_39_10</name>
    <dbReference type="NCBI Taxonomy" id="1974570"/>
    <lineage>
        <taxon>Bacteria</taxon>
        <taxon>Candidatus Falkowiibacteriota</taxon>
    </lineage>
</organism>
<dbReference type="GO" id="GO:0009252">
    <property type="term" value="P:peptidoglycan biosynthetic process"/>
    <property type="evidence" value="ECO:0007669"/>
    <property type="project" value="UniProtKB-KW"/>
</dbReference>
<dbReference type="PROSITE" id="PS51191">
    <property type="entry name" value="FEMABX"/>
    <property type="match status" value="1"/>
</dbReference>
<dbReference type="Proteomes" id="UP000230869">
    <property type="component" value="Unassembled WGS sequence"/>
</dbReference>
<gene>
    <name evidence="7" type="ORF">COV49_02705</name>
</gene>
<protein>
    <recommendedName>
        <fullName evidence="9">Peptidoglycan bridge formation protein FemAB</fullName>
    </recommendedName>
</protein>
<dbReference type="PANTHER" id="PTHR36174:SF1">
    <property type="entry name" value="LIPID II:GLYCINE GLYCYLTRANSFERASE"/>
    <property type="match status" value="1"/>
</dbReference>
<dbReference type="AlphaFoldDB" id="A0A2M6K8V1"/>
<evidence type="ECO:0000256" key="1">
    <source>
        <dbReference type="ARBA" id="ARBA00009943"/>
    </source>
</evidence>
<name>A0A2M6K8V1_9BACT</name>
<dbReference type="GO" id="GO:0016755">
    <property type="term" value="F:aminoacyltransferase activity"/>
    <property type="evidence" value="ECO:0007669"/>
    <property type="project" value="InterPro"/>
</dbReference>
<keyword evidence="3" id="KW-0133">Cell shape</keyword>
<dbReference type="InterPro" id="IPR016181">
    <property type="entry name" value="Acyl_CoA_acyltransferase"/>
</dbReference>
<dbReference type="GO" id="GO:0008360">
    <property type="term" value="P:regulation of cell shape"/>
    <property type="evidence" value="ECO:0007669"/>
    <property type="project" value="UniProtKB-KW"/>
</dbReference>
<evidence type="ECO:0000256" key="4">
    <source>
        <dbReference type="ARBA" id="ARBA00022984"/>
    </source>
</evidence>